<sequence>MAIHKKAKNIEIKVQDEYHVQAGKLVKIADRVLMEAQQANLSLNSNKKIQVEGNKKMEN</sequence>
<reference evidence="1 2" key="1">
    <citation type="submission" date="2018-02" db="EMBL/GenBank/DDBJ databases">
        <title>Genome sequences of Apibacter spp., gut symbionts of Asian honey bees.</title>
        <authorList>
            <person name="Kwong W.K."/>
            <person name="Steele M.I."/>
            <person name="Moran N.A."/>
        </authorList>
    </citation>
    <scope>NUCLEOTIDE SEQUENCE [LARGE SCALE GENOMIC DNA]</scope>
    <source>
        <strain evidence="2">wkB301</strain>
    </source>
</reference>
<comment type="caution">
    <text evidence="1">The sequence shown here is derived from an EMBL/GenBank/DDBJ whole genome shotgun (WGS) entry which is preliminary data.</text>
</comment>
<dbReference type="EMBL" id="PSZM01000038">
    <property type="protein sequence ID" value="PQL92351.1"/>
    <property type="molecule type" value="Genomic_DNA"/>
</dbReference>
<protein>
    <submittedName>
        <fullName evidence="1">Uncharacterized protein</fullName>
    </submittedName>
</protein>
<gene>
    <name evidence="1" type="ORF">C4S77_06680</name>
</gene>
<organism evidence="1 2">
    <name type="scientific">Apibacter adventoris</name>
    <dbReference type="NCBI Taxonomy" id="1679466"/>
    <lineage>
        <taxon>Bacteria</taxon>
        <taxon>Pseudomonadati</taxon>
        <taxon>Bacteroidota</taxon>
        <taxon>Flavobacteriia</taxon>
        <taxon>Flavobacteriales</taxon>
        <taxon>Weeksellaceae</taxon>
        <taxon>Apibacter</taxon>
    </lineage>
</organism>
<evidence type="ECO:0000313" key="1">
    <source>
        <dbReference type="EMBL" id="PQL92351.1"/>
    </source>
</evidence>
<dbReference type="AlphaFoldDB" id="A0A2S8ACA9"/>
<keyword evidence="2" id="KW-1185">Reference proteome</keyword>
<dbReference type="Proteomes" id="UP000238042">
    <property type="component" value="Unassembled WGS sequence"/>
</dbReference>
<name>A0A2S8ACA9_9FLAO</name>
<accession>A0A2S8ACA9</accession>
<evidence type="ECO:0000313" key="2">
    <source>
        <dbReference type="Proteomes" id="UP000238042"/>
    </source>
</evidence>
<proteinExistence type="predicted"/>
<dbReference type="OrthoDB" id="4555199at2"/>
<dbReference type="RefSeq" id="WP_105246904.1">
    <property type="nucleotide sequence ID" value="NZ_PSZM01000038.1"/>
</dbReference>